<dbReference type="KEGG" id="ahg:AHOG_07195"/>
<comment type="similarity">
    <text evidence="1">Belongs to the AfsR/DnrI/RedD regulatory family.</text>
</comment>
<dbReference type="GO" id="GO:0000160">
    <property type="term" value="P:phosphorelay signal transduction system"/>
    <property type="evidence" value="ECO:0007669"/>
    <property type="project" value="InterPro"/>
</dbReference>
<dbReference type="GO" id="GO:0003677">
    <property type="term" value="F:DNA binding"/>
    <property type="evidence" value="ECO:0007669"/>
    <property type="project" value="UniProtKB-UniRule"/>
</dbReference>
<keyword evidence="2" id="KW-0805">Transcription regulation</keyword>
<dbReference type="Pfam" id="PF00486">
    <property type="entry name" value="Trans_reg_C"/>
    <property type="match status" value="1"/>
</dbReference>
<dbReference type="EMBL" id="CP022521">
    <property type="protein sequence ID" value="ASO19087.1"/>
    <property type="molecule type" value="Genomic_DNA"/>
</dbReference>
<evidence type="ECO:0000313" key="6">
    <source>
        <dbReference type="Proteomes" id="UP000204221"/>
    </source>
</evidence>
<dbReference type="Proteomes" id="UP000204221">
    <property type="component" value="Chromosome"/>
</dbReference>
<name>A0A221VZZ5_9PSEU</name>
<dbReference type="SUPFAM" id="SSF46894">
    <property type="entry name" value="C-terminal effector domain of the bipartite response regulators"/>
    <property type="match status" value="1"/>
</dbReference>
<dbReference type="InterPro" id="IPR005158">
    <property type="entry name" value="BTAD"/>
</dbReference>
<dbReference type="SMART" id="SM01043">
    <property type="entry name" value="BTAD"/>
    <property type="match status" value="1"/>
</dbReference>
<organism evidence="5 6">
    <name type="scientific">Actinoalloteichus hoggarensis</name>
    <dbReference type="NCBI Taxonomy" id="1470176"/>
    <lineage>
        <taxon>Bacteria</taxon>
        <taxon>Bacillati</taxon>
        <taxon>Actinomycetota</taxon>
        <taxon>Actinomycetes</taxon>
        <taxon>Pseudonocardiales</taxon>
        <taxon>Pseudonocardiaceae</taxon>
        <taxon>Actinoalloteichus</taxon>
    </lineage>
</organism>
<keyword evidence="4" id="KW-0804">Transcription</keyword>
<evidence type="ECO:0000256" key="4">
    <source>
        <dbReference type="ARBA" id="ARBA00023163"/>
    </source>
</evidence>
<dbReference type="AlphaFoldDB" id="A0A221VZZ5"/>
<dbReference type="SMART" id="SM00862">
    <property type="entry name" value="Trans_reg_C"/>
    <property type="match status" value="1"/>
</dbReference>
<dbReference type="InterPro" id="IPR036388">
    <property type="entry name" value="WH-like_DNA-bd_sf"/>
</dbReference>
<proteinExistence type="inferred from homology"/>
<evidence type="ECO:0000313" key="5">
    <source>
        <dbReference type="EMBL" id="ASO19087.1"/>
    </source>
</evidence>
<protein>
    <submittedName>
        <fullName evidence="5">Transcriptional regulatory protein EmbR</fullName>
    </submittedName>
</protein>
<keyword evidence="6" id="KW-1185">Reference proteome</keyword>
<dbReference type="RefSeq" id="WP_093940656.1">
    <property type="nucleotide sequence ID" value="NZ_CP022521.1"/>
</dbReference>
<dbReference type="InterPro" id="IPR011990">
    <property type="entry name" value="TPR-like_helical_dom_sf"/>
</dbReference>
<dbReference type="SUPFAM" id="SSF48452">
    <property type="entry name" value="TPR-like"/>
    <property type="match status" value="1"/>
</dbReference>
<dbReference type="PROSITE" id="PS51755">
    <property type="entry name" value="OMPR_PHOB"/>
    <property type="match status" value="1"/>
</dbReference>
<dbReference type="InterPro" id="IPR051677">
    <property type="entry name" value="AfsR-DnrI-RedD_regulator"/>
</dbReference>
<dbReference type="PANTHER" id="PTHR35807:SF1">
    <property type="entry name" value="TRANSCRIPTIONAL REGULATOR REDD"/>
    <property type="match status" value="1"/>
</dbReference>
<keyword evidence="3" id="KW-0238">DNA-binding</keyword>
<evidence type="ECO:0000256" key="2">
    <source>
        <dbReference type="ARBA" id="ARBA00023015"/>
    </source>
</evidence>
<reference evidence="5 6" key="1">
    <citation type="submission" date="2017-07" db="EMBL/GenBank/DDBJ databases">
        <title>Complete genome sequence of Actinoalloteichus hoggarensis DSM 45943, type strain of Actinoalloteichus hoggarensis.</title>
        <authorList>
            <person name="Ruckert C."/>
            <person name="Nouioui I."/>
            <person name="Willmese J."/>
            <person name="van Wezel G."/>
            <person name="Klenk H.-P."/>
            <person name="Kalinowski J."/>
            <person name="Zotchev S.B."/>
        </authorList>
    </citation>
    <scope>NUCLEOTIDE SEQUENCE [LARGE SCALE GENOMIC DNA]</scope>
    <source>
        <strain evidence="5 6">DSM 45943</strain>
    </source>
</reference>
<dbReference type="OrthoDB" id="3817100at2"/>
<gene>
    <name evidence="5" type="primary">embR2</name>
    <name evidence="5" type="ORF">AHOG_07195</name>
</gene>
<dbReference type="GO" id="GO:0006355">
    <property type="term" value="P:regulation of DNA-templated transcription"/>
    <property type="evidence" value="ECO:0007669"/>
    <property type="project" value="InterPro"/>
</dbReference>
<dbReference type="InterPro" id="IPR016032">
    <property type="entry name" value="Sig_transdc_resp-reg_C-effctor"/>
</dbReference>
<dbReference type="CDD" id="cd15831">
    <property type="entry name" value="BTAD"/>
    <property type="match status" value="1"/>
</dbReference>
<dbReference type="InterPro" id="IPR001867">
    <property type="entry name" value="OmpR/PhoB-type_DNA-bd"/>
</dbReference>
<evidence type="ECO:0000256" key="3">
    <source>
        <dbReference type="ARBA" id="ARBA00023125"/>
    </source>
</evidence>
<dbReference type="Gene3D" id="1.25.40.10">
    <property type="entry name" value="Tetratricopeptide repeat domain"/>
    <property type="match status" value="1"/>
</dbReference>
<dbReference type="PANTHER" id="PTHR35807">
    <property type="entry name" value="TRANSCRIPTIONAL REGULATOR REDD-RELATED"/>
    <property type="match status" value="1"/>
</dbReference>
<accession>A0A221VZZ5</accession>
<dbReference type="Gene3D" id="1.10.10.10">
    <property type="entry name" value="Winged helix-like DNA-binding domain superfamily/Winged helix DNA-binding domain"/>
    <property type="match status" value="1"/>
</dbReference>
<sequence>MYFQLLGETRFWRGGQEIRIGPQQRRLLLAVLLLNANESVHRERLFELLWGDPLPRSATGSLQAHVSRLRSALGLGLGRGSAASCEVALRTVGAGYQITVPSEDVDVHRFEALVCRARSAGAATALALYGQALDLWCGPPLSDITNDRARLELCLPLEERRLDVLTDQIDLRIALGAWTGLIAELTALASRYPSRPRYAAQLMILLHRCGRTADALEAFRRARESMDREFGLDPPARLRWLETAILRNDSLVQDDRFVVDGRYWLAAVDRDGHRPRQGADKDFASRRA</sequence>
<dbReference type="Pfam" id="PF03704">
    <property type="entry name" value="BTAD"/>
    <property type="match status" value="1"/>
</dbReference>
<evidence type="ECO:0000256" key="1">
    <source>
        <dbReference type="ARBA" id="ARBA00005820"/>
    </source>
</evidence>